<sequence length="136" mass="14977">MTKLKIQELRGKKKEDLIKLLSEQSSELASLRDNRQKAALTAPVLVGAGDDSADVLREEHISAKAFKTKTTISYEHCEPGDENSEGELSPESVYRHPFDLTNFLSRGTFAKPDLGAHTKHDITSASFATFKGLTSK</sequence>
<dbReference type="Gene3D" id="1.10.287.310">
    <property type="match status" value="1"/>
</dbReference>
<accession>A0A2G9T667</accession>
<name>A0A2G9T667_TELCI</name>
<dbReference type="GO" id="GO:0003735">
    <property type="term" value="F:structural constituent of ribosome"/>
    <property type="evidence" value="ECO:0007669"/>
    <property type="project" value="InterPro"/>
</dbReference>
<organism evidence="1 2">
    <name type="scientific">Teladorsagia circumcincta</name>
    <name type="common">Brown stomach worm</name>
    <name type="synonym">Ostertagia circumcincta</name>
    <dbReference type="NCBI Taxonomy" id="45464"/>
    <lineage>
        <taxon>Eukaryota</taxon>
        <taxon>Metazoa</taxon>
        <taxon>Ecdysozoa</taxon>
        <taxon>Nematoda</taxon>
        <taxon>Chromadorea</taxon>
        <taxon>Rhabditida</taxon>
        <taxon>Rhabditina</taxon>
        <taxon>Rhabditomorpha</taxon>
        <taxon>Strongyloidea</taxon>
        <taxon>Trichostrongylidae</taxon>
        <taxon>Teladorsagia</taxon>
    </lineage>
</organism>
<evidence type="ECO:0000313" key="2">
    <source>
        <dbReference type="Proteomes" id="UP000230423"/>
    </source>
</evidence>
<evidence type="ECO:0000313" key="1">
    <source>
        <dbReference type="EMBL" id="PIO52870.1"/>
    </source>
</evidence>
<gene>
    <name evidence="1" type="ORF">TELCIR_25817</name>
</gene>
<keyword evidence="2" id="KW-1185">Reference proteome</keyword>
<proteinExistence type="predicted"/>
<dbReference type="Proteomes" id="UP000230423">
    <property type="component" value="Unassembled WGS sequence"/>
</dbReference>
<reference evidence="1 2" key="1">
    <citation type="submission" date="2015-09" db="EMBL/GenBank/DDBJ databases">
        <title>Draft genome of the parasitic nematode Teladorsagia circumcincta isolate WARC Sus (inbred).</title>
        <authorList>
            <person name="Mitreva M."/>
        </authorList>
    </citation>
    <scope>NUCLEOTIDE SEQUENCE [LARGE SCALE GENOMIC DNA]</scope>
    <source>
        <strain evidence="1 2">S</strain>
    </source>
</reference>
<dbReference type="AlphaFoldDB" id="A0A2G9T667"/>
<protein>
    <submittedName>
        <fullName evidence="1">Uncharacterized protein</fullName>
    </submittedName>
</protein>
<dbReference type="InterPro" id="IPR036049">
    <property type="entry name" value="Ribosomal_uL29_sf"/>
</dbReference>
<dbReference type="GO" id="GO:0005840">
    <property type="term" value="C:ribosome"/>
    <property type="evidence" value="ECO:0007669"/>
    <property type="project" value="InterPro"/>
</dbReference>
<dbReference type="GO" id="GO:0006412">
    <property type="term" value="P:translation"/>
    <property type="evidence" value="ECO:0007669"/>
    <property type="project" value="InterPro"/>
</dbReference>
<dbReference type="EMBL" id="KZ424463">
    <property type="protein sequence ID" value="PIO52870.1"/>
    <property type="molecule type" value="Genomic_DNA"/>
</dbReference>